<reference evidence="1" key="1">
    <citation type="submission" date="2009-11" db="EMBL/GenBank/DDBJ databases">
        <authorList>
            <consortium name="The Broad Institute Genome Sequencing Platform"/>
            <person name="Ward D."/>
            <person name="Feldgarden M."/>
            <person name="Earl A."/>
            <person name="Young S.K."/>
            <person name="Zeng Q."/>
            <person name="Koehrsen M."/>
            <person name="Alvarado L."/>
            <person name="Berlin A."/>
            <person name="Bochicchio J."/>
            <person name="Borenstein D."/>
            <person name="Chapman S.B."/>
            <person name="Chen Z."/>
            <person name="Engels R."/>
            <person name="Freedman E."/>
            <person name="Gellesch M."/>
            <person name="Goldberg J."/>
            <person name="Griggs A."/>
            <person name="Gujja S."/>
            <person name="Heilman E."/>
            <person name="Heiman D."/>
            <person name="Hepburn T."/>
            <person name="Howarth C."/>
            <person name="Jen D."/>
            <person name="Larson L."/>
            <person name="Lewis B."/>
            <person name="Mehta T."/>
            <person name="Park D."/>
            <person name="Pearson M."/>
            <person name="Roberts A."/>
            <person name="Saif S."/>
            <person name="Shea T."/>
            <person name="Shenoy N."/>
            <person name="Sisk P."/>
            <person name="Stolte C."/>
            <person name="Sykes S."/>
            <person name="Thomson T."/>
            <person name="Walk T."/>
            <person name="White J."/>
            <person name="Yandava C."/>
            <person name="Izard J."/>
            <person name="Baranova O.V."/>
            <person name="Blanton J.M."/>
            <person name="Tanner A.C."/>
            <person name="Dewhirst F.E."/>
            <person name="Haas B."/>
            <person name="Nusbaum C."/>
            <person name="Birren B."/>
        </authorList>
    </citation>
    <scope>NUCLEOTIDE SEQUENCE [LARGE SCALE GENOMIC DNA]</scope>
    <source>
        <strain evidence="1">1-1 BBBD Race 1</strain>
    </source>
</reference>
<sequence>MSRLKFDPSLNHESAREQLCFWGKFKAKFLQLQLDDSEFKYQATRLLAILTHPPKHQMKQIAIDLRPSTSECLPLEDGEFYNLQGKISVLGTSGNAQFPYSSAGMQHKQFTRFSAIPQPVRIEGFGIICCVRYVDLSNQSTRNQGCTDNIELTIGHRVNVRST</sequence>
<dbReference type="AlphaFoldDB" id="A0A180GSZ9"/>
<dbReference type="VEuPathDB" id="FungiDB:PTTG_26513"/>
<evidence type="ECO:0000313" key="3">
    <source>
        <dbReference type="Proteomes" id="UP000005240"/>
    </source>
</evidence>
<accession>A0A180GSZ9</accession>
<keyword evidence="3" id="KW-1185">Reference proteome</keyword>
<organism evidence="1">
    <name type="scientific">Puccinia triticina (isolate 1-1 / race 1 (BBBD))</name>
    <name type="common">Brown leaf rust fungus</name>
    <dbReference type="NCBI Taxonomy" id="630390"/>
    <lineage>
        <taxon>Eukaryota</taxon>
        <taxon>Fungi</taxon>
        <taxon>Dikarya</taxon>
        <taxon>Basidiomycota</taxon>
        <taxon>Pucciniomycotina</taxon>
        <taxon>Pucciniomycetes</taxon>
        <taxon>Pucciniales</taxon>
        <taxon>Pucciniaceae</taxon>
        <taxon>Puccinia</taxon>
    </lineage>
</organism>
<protein>
    <submittedName>
        <fullName evidence="1 2">Uncharacterized protein</fullName>
    </submittedName>
</protein>
<gene>
    <name evidence="1" type="ORF">PTTG_26513</name>
</gene>
<name>A0A180GSZ9_PUCT1</name>
<dbReference type="EMBL" id="ADAS02000024">
    <property type="protein sequence ID" value="OAV95937.1"/>
    <property type="molecule type" value="Genomic_DNA"/>
</dbReference>
<reference evidence="2" key="4">
    <citation type="submission" date="2025-05" db="UniProtKB">
        <authorList>
            <consortium name="EnsemblFungi"/>
        </authorList>
    </citation>
    <scope>IDENTIFICATION</scope>
    <source>
        <strain evidence="2">isolate 1-1 / race 1 (BBBD)</strain>
    </source>
</reference>
<evidence type="ECO:0000313" key="2">
    <source>
        <dbReference type="EnsemblFungi" id="PTTG_26513-t43_1-p1"/>
    </source>
</evidence>
<dbReference type="EnsemblFungi" id="PTTG_26513-t43_1">
    <property type="protein sequence ID" value="PTTG_26513-t43_1-p1"/>
    <property type="gene ID" value="PTTG_26513"/>
</dbReference>
<dbReference type="Proteomes" id="UP000005240">
    <property type="component" value="Unassembled WGS sequence"/>
</dbReference>
<reference evidence="1" key="2">
    <citation type="submission" date="2016-05" db="EMBL/GenBank/DDBJ databases">
        <title>Comparative analysis highlights variable genome content of wheat rusts and divergence of the mating loci.</title>
        <authorList>
            <person name="Cuomo C.A."/>
            <person name="Bakkeren G."/>
            <person name="Szabo L."/>
            <person name="Khalil H."/>
            <person name="Joly D."/>
            <person name="Goldberg J."/>
            <person name="Young S."/>
            <person name="Zeng Q."/>
            <person name="Fellers J."/>
        </authorList>
    </citation>
    <scope>NUCLEOTIDE SEQUENCE [LARGE SCALE GENOMIC DNA]</scope>
    <source>
        <strain evidence="1">1-1 BBBD Race 1</strain>
    </source>
</reference>
<evidence type="ECO:0000313" key="1">
    <source>
        <dbReference type="EMBL" id="OAV95937.1"/>
    </source>
</evidence>
<proteinExistence type="predicted"/>
<reference evidence="2 3" key="3">
    <citation type="journal article" date="2017" name="G3 (Bethesda)">
        <title>Comparative analysis highlights variable genome content of wheat rusts and divergence of the mating loci.</title>
        <authorList>
            <person name="Cuomo C.A."/>
            <person name="Bakkeren G."/>
            <person name="Khalil H.B."/>
            <person name="Panwar V."/>
            <person name="Joly D."/>
            <person name="Linning R."/>
            <person name="Sakthikumar S."/>
            <person name="Song X."/>
            <person name="Adiconis X."/>
            <person name="Fan L."/>
            <person name="Goldberg J.M."/>
            <person name="Levin J.Z."/>
            <person name="Young S."/>
            <person name="Zeng Q."/>
            <person name="Anikster Y."/>
            <person name="Bruce M."/>
            <person name="Wang M."/>
            <person name="Yin C."/>
            <person name="McCallum B."/>
            <person name="Szabo L.J."/>
            <person name="Hulbert S."/>
            <person name="Chen X."/>
            <person name="Fellers J.P."/>
        </authorList>
    </citation>
    <scope>NUCLEOTIDE SEQUENCE</scope>
    <source>
        <strain evidence="2">isolate 1-1 / race 1 (BBBD)</strain>
        <strain evidence="3">Isolate 1-1 / race 1 (BBBD)</strain>
    </source>
</reference>